<evidence type="ECO:0000313" key="5">
    <source>
        <dbReference type="EMBL" id="TGJ85663.1"/>
    </source>
</evidence>
<dbReference type="Proteomes" id="UP000297716">
    <property type="component" value="Unassembled WGS sequence"/>
</dbReference>
<name>A0A4Z0Z4F9_9PEZI</name>
<proteinExistence type="predicted"/>
<dbReference type="InterPro" id="IPR036388">
    <property type="entry name" value="WH-like_DNA-bd_sf"/>
</dbReference>
<organism evidence="5 6">
    <name type="scientific">Xylaria hypoxylon</name>
    <dbReference type="NCBI Taxonomy" id="37992"/>
    <lineage>
        <taxon>Eukaryota</taxon>
        <taxon>Fungi</taxon>
        <taxon>Dikarya</taxon>
        <taxon>Ascomycota</taxon>
        <taxon>Pezizomycotina</taxon>
        <taxon>Sordariomycetes</taxon>
        <taxon>Xylariomycetidae</taxon>
        <taxon>Xylariales</taxon>
        <taxon>Xylariaceae</taxon>
        <taxon>Xylaria</taxon>
    </lineage>
</organism>
<dbReference type="InterPro" id="IPR001077">
    <property type="entry name" value="COMT_C"/>
</dbReference>
<evidence type="ECO:0000256" key="2">
    <source>
        <dbReference type="ARBA" id="ARBA00022679"/>
    </source>
</evidence>
<dbReference type="GO" id="GO:0008171">
    <property type="term" value="F:O-methyltransferase activity"/>
    <property type="evidence" value="ECO:0007669"/>
    <property type="project" value="InterPro"/>
</dbReference>
<sequence length="404" mass="45343">MDILALVKDLQSTAESLSGQTQLDSYEAFQLRENIRARAVSIALAIDGPEQTMKTICRGYNTCTALKICLDLELARHVPLEGGRSLEELSESCGADKRVLRPVLRLLAQNGIFEQTDDAQWCHSALSKTMENPPFRSWMTSILEEKYCAVARLPGLLQETEHRFPLPGQTAYNIVYNTPLDFYTFSSKFNHERALDYAMSMENLARAQLPLFDRVYPLKRLESTTHFIDVAGGLGYTSFFLSQKFAEASFDVQDYPFIVEVAQKNCPDPLKDRISFKAHDMLLPQPDIDHKVYPAVVFLLKIILHDHCDEECKAILKNLLSSMNKNDRTLVIDTVIPKVGGSLSSSFSDIIQLGMFGSGYRTAKEFLALFHDCGVGVVVDMFSGAADEDFDGMMVFEEISVRMA</sequence>
<keyword evidence="1" id="KW-0489">Methyltransferase</keyword>
<keyword evidence="2" id="KW-0808">Transferase</keyword>
<dbReference type="InterPro" id="IPR016461">
    <property type="entry name" value="COMT-like"/>
</dbReference>
<dbReference type="InterPro" id="IPR036390">
    <property type="entry name" value="WH_DNA-bd_sf"/>
</dbReference>
<accession>A0A4Z0Z4F9</accession>
<dbReference type="SUPFAM" id="SSF53335">
    <property type="entry name" value="S-adenosyl-L-methionine-dependent methyltransferases"/>
    <property type="match status" value="1"/>
</dbReference>
<evidence type="ECO:0000256" key="3">
    <source>
        <dbReference type="ARBA" id="ARBA00022691"/>
    </source>
</evidence>
<dbReference type="Pfam" id="PF00891">
    <property type="entry name" value="Methyltransf_2"/>
    <property type="match status" value="1"/>
</dbReference>
<dbReference type="PROSITE" id="PS51683">
    <property type="entry name" value="SAM_OMT_II"/>
    <property type="match status" value="1"/>
</dbReference>
<comment type="caution">
    <text evidence="5">The sequence shown here is derived from an EMBL/GenBank/DDBJ whole genome shotgun (WGS) entry which is preliminary data.</text>
</comment>
<dbReference type="PANTHER" id="PTHR43712:SF12">
    <property type="entry name" value="STERIGMATOCYSTIN 8-O-METHYLTRANSFERASE"/>
    <property type="match status" value="1"/>
</dbReference>
<gene>
    <name evidence="5" type="ORF">E0Z10_g3098</name>
</gene>
<dbReference type="Gene3D" id="1.10.10.10">
    <property type="entry name" value="Winged helix-like DNA-binding domain superfamily/Winged helix DNA-binding domain"/>
    <property type="match status" value="1"/>
</dbReference>
<dbReference type="AlphaFoldDB" id="A0A4Z0Z4F9"/>
<evidence type="ECO:0000313" key="6">
    <source>
        <dbReference type="Proteomes" id="UP000297716"/>
    </source>
</evidence>
<reference evidence="5 6" key="1">
    <citation type="submission" date="2019-03" db="EMBL/GenBank/DDBJ databases">
        <title>Draft genome sequence of Xylaria hypoxylon DSM 108379, a ubiquitous saprotrophic-parasitic fungi on hardwood.</title>
        <authorList>
            <person name="Buettner E."/>
            <person name="Leonhardt S."/>
            <person name="Gebauer A.M."/>
            <person name="Liers C."/>
            <person name="Hofrichter M."/>
            <person name="Kellner H."/>
        </authorList>
    </citation>
    <scope>NUCLEOTIDE SEQUENCE [LARGE SCALE GENOMIC DNA]</scope>
    <source>
        <strain evidence="5 6">DSM 108379</strain>
    </source>
</reference>
<dbReference type="InterPro" id="IPR029063">
    <property type="entry name" value="SAM-dependent_MTases_sf"/>
</dbReference>
<keyword evidence="6" id="KW-1185">Reference proteome</keyword>
<keyword evidence="3" id="KW-0949">S-adenosyl-L-methionine</keyword>
<dbReference type="GO" id="GO:0032259">
    <property type="term" value="P:methylation"/>
    <property type="evidence" value="ECO:0007669"/>
    <property type="project" value="UniProtKB-KW"/>
</dbReference>
<dbReference type="PANTHER" id="PTHR43712">
    <property type="entry name" value="PUTATIVE (AFU_ORTHOLOGUE AFUA_4G14580)-RELATED"/>
    <property type="match status" value="1"/>
</dbReference>
<protein>
    <recommendedName>
        <fullName evidence="4">O-methyltransferase C-terminal domain-containing protein</fullName>
    </recommendedName>
</protein>
<dbReference type="OrthoDB" id="4697168at2759"/>
<feature type="domain" description="O-methyltransferase C-terminal" evidence="4">
    <location>
        <begin position="211"/>
        <end position="374"/>
    </location>
</feature>
<dbReference type="EMBL" id="SKBN01000041">
    <property type="protein sequence ID" value="TGJ85663.1"/>
    <property type="molecule type" value="Genomic_DNA"/>
</dbReference>
<dbReference type="SUPFAM" id="SSF46785">
    <property type="entry name" value="Winged helix' DNA-binding domain"/>
    <property type="match status" value="1"/>
</dbReference>
<evidence type="ECO:0000256" key="1">
    <source>
        <dbReference type="ARBA" id="ARBA00022603"/>
    </source>
</evidence>
<dbReference type="Gene3D" id="3.40.50.150">
    <property type="entry name" value="Vaccinia Virus protein VP39"/>
    <property type="match status" value="1"/>
</dbReference>
<evidence type="ECO:0000259" key="4">
    <source>
        <dbReference type="Pfam" id="PF00891"/>
    </source>
</evidence>